<evidence type="ECO:0000256" key="1">
    <source>
        <dbReference type="ARBA" id="ARBA00004167"/>
    </source>
</evidence>
<keyword evidence="8" id="KW-0560">Oxidoreductase</keyword>
<keyword evidence="3" id="KW-0812">Transmembrane</keyword>
<keyword evidence="7 8" id="KW-0349">Heme</keyword>
<keyword evidence="4 7" id="KW-0479">Metal-binding</keyword>
<dbReference type="Gene3D" id="1.10.630.10">
    <property type="entry name" value="Cytochrome P450"/>
    <property type="match status" value="2"/>
</dbReference>
<dbReference type="PANTHER" id="PTHR24286">
    <property type="entry name" value="CYTOCHROME P450 26"/>
    <property type="match status" value="1"/>
</dbReference>
<dbReference type="PROSITE" id="PS00086">
    <property type="entry name" value="CYTOCHROME_P450"/>
    <property type="match status" value="1"/>
</dbReference>
<dbReference type="Pfam" id="PF00067">
    <property type="entry name" value="p450"/>
    <property type="match status" value="2"/>
</dbReference>
<keyword evidence="6 7" id="KW-0408">Iron</keyword>
<keyword evidence="5" id="KW-1133">Transmembrane helix</keyword>
<dbReference type="AlphaFoldDB" id="A0AAD6NU47"/>
<sequence length="217" mass="25290">MLIKVVREKRKEMESGLVGDERMLFSRFVSGMIREEISEEEVIDNVVLLVFAAHDTTSFAIAMTFKMLAEHPDCHSLLLQEHDDIMSRRRPGENLTLEDTKKMKYTWQVARFTIPKGWKVLWTTYGTHYNEEYFKDPLTFNPRRFEERIPPYAYLPFGGGPRICAGNQLAKLNILIFIHYVVTRYNWSLLCPDEQITMDPLPFPSHGMPIKVSLKSS</sequence>
<keyword evidence="10" id="KW-1185">Reference proteome</keyword>
<dbReference type="GO" id="GO:0005506">
    <property type="term" value="F:iron ion binding"/>
    <property type="evidence" value="ECO:0007669"/>
    <property type="project" value="InterPro"/>
</dbReference>
<comment type="subcellular location">
    <subcellularLocation>
        <location evidence="1">Membrane</location>
        <topology evidence="1">Single-pass membrane protein</topology>
    </subcellularLocation>
</comment>
<reference evidence="9 10" key="1">
    <citation type="journal article" date="2023" name="Int. J. Mol. Sci.">
        <title>De Novo Assembly and Annotation of 11 Diverse Shrub Willow (Salix) Genomes Reveals Novel Gene Organization in Sex-Linked Regions.</title>
        <authorList>
            <person name="Hyden B."/>
            <person name="Feng K."/>
            <person name="Yates T.B."/>
            <person name="Jawdy S."/>
            <person name="Cereghino C."/>
            <person name="Smart L.B."/>
            <person name="Muchero W."/>
        </authorList>
    </citation>
    <scope>NUCLEOTIDE SEQUENCE [LARGE SCALE GENOMIC DNA]</scope>
    <source>
        <tissue evidence="9">Shoot tip</tissue>
    </source>
</reference>
<feature type="binding site" description="axial binding residue" evidence="7">
    <location>
        <position position="164"/>
    </location>
    <ligand>
        <name>heme</name>
        <dbReference type="ChEBI" id="CHEBI:30413"/>
    </ligand>
    <ligandPart>
        <name>Fe</name>
        <dbReference type="ChEBI" id="CHEBI:18248"/>
    </ligandPart>
</feature>
<keyword evidence="5" id="KW-0472">Membrane</keyword>
<gene>
    <name evidence="9" type="ORF">OIU84_013489</name>
</gene>
<protein>
    <recommendedName>
        <fullName evidence="11">Cytochrome P450</fullName>
    </recommendedName>
</protein>
<dbReference type="EMBL" id="JAPFFJ010000017">
    <property type="protein sequence ID" value="KAJ6405537.1"/>
    <property type="molecule type" value="Genomic_DNA"/>
</dbReference>
<comment type="caution">
    <text evidence="9">The sequence shown here is derived from an EMBL/GenBank/DDBJ whole genome shotgun (WGS) entry which is preliminary data.</text>
</comment>
<comment type="cofactor">
    <cofactor evidence="7">
        <name>heme</name>
        <dbReference type="ChEBI" id="CHEBI:30413"/>
    </cofactor>
</comment>
<dbReference type="InterPro" id="IPR036396">
    <property type="entry name" value="Cyt_P450_sf"/>
</dbReference>
<dbReference type="GO" id="GO:0016705">
    <property type="term" value="F:oxidoreductase activity, acting on paired donors, with incorporation or reduction of molecular oxygen"/>
    <property type="evidence" value="ECO:0007669"/>
    <property type="project" value="InterPro"/>
</dbReference>
<dbReference type="GO" id="GO:0020037">
    <property type="term" value="F:heme binding"/>
    <property type="evidence" value="ECO:0007669"/>
    <property type="project" value="InterPro"/>
</dbReference>
<evidence type="ECO:0000256" key="5">
    <source>
        <dbReference type="ARBA" id="ARBA00022989"/>
    </source>
</evidence>
<evidence type="ECO:0000313" key="9">
    <source>
        <dbReference type="EMBL" id="KAJ6405537.1"/>
    </source>
</evidence>
<evidence type="ECO:0000256" key="3">
    <source>
        <dbReference type="ARBA" id="ARBA00022692"/>
    </source>
</evidence>
<dbReference type="Proteomes" id="UP001162972">
    <property type="component" value="Chromosome 2"/>
</dbReference>
<dbReference type="InterPro" id="IPR017972">
    <property type="entry name" value="Cyt_P450_CS"/>
</dbReference>
<dbReference type="PANTHER" id="PTHR24286:SF221">
    <property type="entry name" value="TAXADIENE 5-ALPHA HYDROXYLASE"/>
    <property type="match status" value="1"/>
</dbReference>
<evidence type="ECO:0000256" key="4">
    <source>
        <dbReference type="ARBA" id="ARBA00022723"/>
    </source>
</evidence>
<evidence type="ECO:0000256" key="6">
    <source>
        <dbReference type="ARBA" id="ARBA00023004"/>
    </source>
</evidence>
<evidence type="ECO:0000256" key="7">
    <source>
        <dbReference type="PIRSR" id="PIRSR602401-1"/>
    </source>
</evidence>
<evidence type="ECO:0000313" key="10">
    <source>
        <dbReference type="Proteomes" id="UP001162972"/>
    </source>
</evidence>
<evidence type="ECO:0008006" key="11">
    <source>
        <dbReference type="Google" id="ProtNLM"/>
    </source>
</evidence>
<proteinExistence type="inferred from homology"/>
<dbReference type="InterPro" id="IPR001128">
    <property type="entry name" value="Cyt_P450"/>
</dbReference>
<organism evidence="9 10">
    <name type="scientific">Salix udensis</name>
    <dbReference type="NCBI Taxonomy" id="889485"/>
    <lineage>
        <taxon>Eukaryota</taxon>
        <taxon>Viridiplantae</taxon>
        <taxon>Streptophyta</taxon>
        <taxon>Embryophyta</taxon>
        <taxon>Tracheophyta</taxon>
        <taxon>Spermatophyta</taxon>
        <taxon>Magnoliopsida</taxon>
        <taxon>eudicotyledons</taxon>
        <taxon>Gunneridae</taxon>
        <taxon>Pentapetalae</taxon>
        <taxon>rosids</taxon>
        <taxon>fabids</taxon>
        <taxon>Malpighiales</taxon>
        <taxon>Salicaceae</taxon>
        <taxon>Saliceae</taxon>
        <taxon>Salix</taxon>
    </lineage>
</organism>
<dbReference type="PRINTS" id="PR00385">
    <property type="entry name" value="P450"/>
</dbReference>
<dbReference type="GO" id="GO:0004497">
    <property type="term" value="F:monooxygenase activity"/>
    <property type="evidence" value="ECO:0007669"/>
    <property type="project" value="UniProtKB-KW"/>
</dbReference>
<dbReference type="SUPFAM" id="SSF48264">
    <property type="entry name" value="Cytochrome P450"/>
    <property type="match status" value="1"/>
</dbReference>
<dbReference type="PRINTS" id="PR00463">
    <property type="entry name" value="EP450I"/>
</dbReference>
<keyword evidence="8" id="KW-0503">Monooxygenase</keyword>
<comment type="similarity">
    <text evidence="2 8">Belongs to the cytochrome P450 family.</text>
</comment>
<dbReference type="GO" id="GO:0016020">
    <property type="term" value="C:membrane"/>
    <property type="evidence" value="ECO:0007669"/>
    <property type="project" value="UniProtKB-SubCell"/>
</dbReference>
<accession>A0AAD6NU47</accession>
<evidence type="ECO:0000256" key="8">
    <source>
        <dbReference type="RuleBase" id="RU000461"/>
    </source>
</evidence>
<dbReference type="GO" id="GO:0016125">
    <property type="term" value="P:sterol metabolic process"/>
    <property type="evidence" value="ECO:0007669"/>
    <property type="project" value="TreeGrafter"/>
</dbReference>
<dbReference type="InterPro" id="IPR002401">
    <property type="entry name" value="Cyt_P450_E_grp-I"/>
</dbReference>
<evidence type="ECO:0000256" key="2">
    <source>
        <dbReference type="ARBA" id="ARBA00010617"/>
    </source>
</evidence>
<name>A0AAD6NU47_9ROSI</name>